<accession>A0A0G0EQD3</accession>
<organism evidence="5 6">
    <name type="scientific">candidate division CPR3 bacterium GW2011_GWF2_35_18</name>
    <dbReference type="NCBI Taxonomy" id="1618350"/>
    <lineage>
        <taxon>Bacteria</taxon>
        <taxon>Bacteria division CPR3</taxon>
    </lineage>
</organism>
<dbReference type="PROSITE" id="PS51462">
    <property type="entry name" value="NUDIX"/>
    <property type="match status" value="1"/>
</dbReference>
<proteinExistence type="inferred from homology"/>
<dbReference type="Gene3D" id="3.90.79.10">
    <property type="entry name" value="Nucleoside Triphosphate Pyrophosphohydrolase"/>
    <property type="match status" value="1"/>
</dbReference>
<dbReference type="EMBL" id="LBQB01000005">
    <property type="protein sequence ID" value="KKP69527.1"/>
    <property type="molecule type" value="Genomic_DNA"/>
</dbReference>
<sequence length="159" mass="18177">MNNKVICVDLQGKKYEIEVNKLTFRPSVYAVIIKNGQVLLSKQWDGYDFPGGAIELGETIEAALIREVFEETGYNVKVGKFISCHTSFFKLPDSEKFVHSILFYYTAEVTGGKLTTKNFVENEIGVLSLAEWIDLEKVEDIRYYNTINSVEIIKKSYKL</sequence>
<dbReference type="PRINTS" id="PR00502">
    <property type="entry name" value="NUDIXFAMILY"/>
</dbReference>
<dbReference type="InterPro" id="IPR020084">
    <property type="entry name" value="NUDIX_hydrolase_CS"/>
</dbReference>
<dbReference type="InterPro" id="IPR015797">
    <property type="entry name" value="NUDIX_hydrolase-like_dom_sf"/>
</dbReference>
<feature type="domain" description="Nudix hydrolase" evidence="4">
    <location>
        <begin position="23"/>
        <end position="156"/>
    </location>
</feature>
<evidence type="ECO:0000313" key="6">
    <source>
        <dbReference type="Proteomes" id="UP000034581"/>
    </source>
</evidence>
<name>A0A0G0EQD3_UNCC3</name>
<dbReference type="PANTHER" id="PTHR43046">
    <property type="entry name" value="GDP-MANNOSE MANNOSYL HYDROLASE"/>
    <property type="match status" value="1"/>
</dbReference>
<comment type="similarity">
    <text evidence="3">Belongs to the Nudix hydrolase family.</text>
</comment>
<evidence type="ECO:0000256" key="2">
    <source>
        <dbReference type="ARBA" id="ARBA00022801"/>
    </source>
</evidence>
<evidence type="ECO:0000256" key="3">
    <source>
        <dbReference type="RuleBase" id="RU003476"/>
    </source>
</evidence>
<dbReference type="PATRIC" id="fig|1618350.3.peg.748"/>
<dbReference type="SUPFAM" id="SSF55811">
    <property type="entry name" value="Nudix"/>
    <property type="match status" value="1"/>
</dbReference>
<evidence type="ECO:0000256" key="1">
    <source>
        <dbReference type="ARBA" id="ARBA00001946"/>
    </source>
</evidence>
<comment type="caution">
    <text evidence="5">The sequence shown here is derived from an EMBL/GenBank/DDBJ whole genome shotgun (WGS) entry which is preliminary data.</text>
</comment>
<dbReference type="Proteomes" id="UP000034581">
    <property type="component" value="Unassembled WGS sequence"/>
</dbReference>
<evidence type="ECO:0000259" key="4">
    <source>
        <dbReference type="PROSITE" id="PS51462"/>
    </source>
</evidence>
<dbReference type="AlphaFoldDB" id="A0A0G0EQD3"/>
<dbReference type="GO" id="GO:0016787">
    <property type="term" value="F:hydrolase activity"/>
    <property type="evidence" value="ECO:0007669"/>
    <property type="project" value="UniProtKB-KW"/>
</dbReference>
<evidence type="ECO:0000313" key="5">
    <source>
        <dbReference type="EMBL" id="KKP69527.1"/>
    </source>
</evidence>
<dbReference type="InterPro" id="IPR020476">
    <property type="entry name" value="Nudix_hydrolase"/>
</dbReference>
<reference evidence="5 6" key="1">
    <citation type="journal article" date="2015" name="Nature">
        <title>rRNA introns, odd ribosomes, and small enigmatic genomes across a large radiation of phyla.</title>
        <authorList>
            <person name="Brown C.T."/>
            <person name="Hug L.A."/>
            <person name="Thomas B.C."/>
            <person name="Sharon I."/>
            <person name="Castelle C.J."/>
            <person name="Singh A."/>
            <person name="Wilkins M.J."/>
            <person name="Williams K.H."/>
            <person name="Banfield J.F."/>
        </authorList>
    </citation>
    <scope>NUCLEOTIDE SEQUENCE [LARGE SCALE GENOMIC DNA]</scope>
</reference>
<dbReference type="PROSITE" id="PS00893">
    <property type="entry name" value="NUDIX_BOX"/>
    <property type="match status" value="1"/>
</dbReference>
<dbReference type="PANTHER" id="PTHR43046:SF14">
    <property type="entry name" value="MUTT_NUDIX FAMILY PROTEIN"/>
    <property type="match status" value="1"/>
</dbReference>
<dbReference type="STRING" id="1618350.UR67_C0005G0016"/>
<dbReference type="InterPro" id="IPR000086">
    <property type="entry name" value="NUDIX_hydrolase_dom"/>
</dbReference>
<gene>
    <name evidence="5" type="ORF">UR67_C0005G0016</name>
</gene>
<dbReference type="Pfam" id="PF00293">
    <property type="entry name" value="NUDIX"/>
    <property type="match status" value="1"/>
</dbReference>
<keyword evidence="2 3" id="KW-0378">Hydrolase</keyword>
<protein>
    <submittedName>
        <fullName evidence="5">MutT/NUDIX family protein</fullName>
    </submittedName>
</protein>
<comment type="cofactor">
    <cofactor evidence="1">
        <name>Mg(2+)</name>
        <dbReference type="ChEBI" id="CHEBI:18420"/>
    </cofactor>
</comment>